<dbReference type="OrthoDB" id="112911at2"/>
<evidence type="ECO:0000256" key="8">
    <source>
        <dbReference type="ARBA" id="ARBA00023012"/>
    </source>
</evidence>
<dbReference type="EMBL" id="JACHEK010000011">
    <property type="protein sequence ID" value="MBB6146777.1"/>
    <property type="molecule type" value="Genomic_DNA"/>
</dbReference>
<dbReference type="InterPro" id="IPR004358">
    <property type="entry name" value="Sig_transdc_His_kin-like_C"/>
</dbReference>
<dbReference type="Gene3D" id="3.30.565.10">
    <property type="entry name" value="Histidine kinase-like ATPase, C-terminal domain"/>
    <property type="match status" value="1"/>
</dbReference>
<dbReference type="CDD" id="cd00082">
    <property type="entry name" value="HisKA"/>
    <property type="match status" value="1"/>
</dbReference>
<comment type="catalytic activity">
    <reaction evidence="1">
        <text>ATP + protein L-histidine = ADP + protein N-phospho-L-histidine.</text>
        <dbReference type="EC" id="2.7.13.3"/>
    </reaction>
</comment>
<keyword evidence="11" id="KW-1185">Reference proteome</keyword>
<accession>A0A841K2G0</accession>
<keyword evidence="5" id="KW-0547">Nucleotide-binding</keyword>
<keyword evidence="4" id="KW-0808">Transferase</keyword>
<proteinExistence type="predicted"/>
<dbReference type="PRINTS" id="PR00344">
    <property type="entry name" value="BCTRLSENSOR"/>
</dbReference>
<evidence type="ECO:0000259" key="9">
    <source>
        <dbReference type="PROSITE" id="PS50109"/>
    </source>
</evidence>
<dbReference type="Proteomes" id="UP000538666">
    <property type="component" value="Unassembled WGS sequence"/>
</dbReference>
<evidence type="ECO:0000256" key="3">
    <source>
        <dbReference type="ARBA" id="ARBA00022553"/>
    </source>
</evidence>
<dbReference type="InterPro" id="IPR003594">
    <property type="entry name" value="HATPase_dom"/>
</dbReference>
<dbReference type="InterPro" id="IPR005467">
    <property type="entry name" value="His_kinase_dom"/>
</dbReference>
<dbReference type="AlphaFoldDB" id="A0A841K2G0"/>
<dbReference type="InterPro" id="IPR036890">
    <property type="entry name" value="HATPase_C_sf"/>
</dbReference>
<comment type="caution">
    <text evidence="10">The sequence shown here is derived from an EMBL/GenBank/DDBJ whole genome shotgun (WGS) entry which is preliminary data.</text>
</comment>
<evidence type="ECO:0000256" key="4">
    <source>
        <dbReference type="ARBA" id="ARBA00022679"/>
    </source>
</evidence>
<evidence type="ECO:0000256" key="1">
    <source>
        <dbReference type="ARBA" id="ARBA00000085"/>
    </source>
</evidence>
<feature type="domain" description="Histidine kinase" evidence="9">
    <location>
        <begin position="59"/>
        <end position="270"/>
    </location>
</feature>
<keyword evidence="7" id="KW-0067">ATP-binding</keyword>
<keyword evidence="8" id="KW-0902">Two-component regulatory system</keyword>
<dbReference type="GO" id="GO:0000155">
    <property type="term" value="F:phosphorelay sensor kinase activity"/>
    <property type="evidence" value="ECO:0007669"/>
    <property type="project" value="InterPro"/>
</dbReference>
<protein>
    <recommendedName>
        <fullName evidence="2">histidine kinase</fullName>
        <ecNumber evidence="2">2.7.13.3</ecNumber>
    </recommendedName>
</protein>
<sequence length="298" mass="33418">MMFPSQPSIAAVPQLMPKTDKNPSNLPFSVFGDTHSNMMTLEEPTEPRSLETFDRMAGFIAHDFRHHLSAIYANAELMCNTSYVQSEREEMFEEIRTAVICMTEVLDSLLLQSKTGCMFHLRLEPLKMIIDKAAQMVRSHPDADKVEFIQGDMSLLEVCVDSTWLCSAIFNLLLNACQAVQLSPELREVRIACHHNHHYVFIRVTDSGHGVTMTIQKTLFQPFVSSADRKGTGLGLTIVKSIVREHGGEVYLEESRPGNTSFVVRLPKPSRGRPDAFVSEPDHLTVNRATLIAELESA</sequence>
<dbReference type="CDD" id="cd00075">
    <property type="entry name" value="HATPase"/>
    <property type="match status" value="1"/>
</dbReference>
<dbReference type="Gene3D" id="1.10.287.130">
    <property type="match status" value="1"/>
</dbReference>
<organism evidence="10 11">
    <name type="scientific">Silvibacterium bohemicum</name>
    <dbReference type="NCBI Taxonomy" id="1577686"/>
    <lineage>
        <taxon>Bacteria</taxon>
        <taxon>Pseudomonadati</taxon>
        <taxon>Acidobacteriota</taxon>
        <taxon>Terriglobia</taxon>
        <taxon>Terriglobales</taxon>
        <taxon>Acidobacteriaceae</taxon>
        <taxon>Silvibacterium</taxon>
    </lineage>
</organism>
<reference evidence="10 11" key="1">
    <citation type="submission" date="2020-08" db="EMBL/GenBank/DDBJ databases">
        <title>Genomic Encyclopedia of Type Strains, Phase IV (KMG-IV): sequencing the most valuable type-strain genomes for metagenomic binning, comparative biology and taxonomic classification.</title>
        <authorList>
            <person name="Goeker M."/>
        </authorList>
    </citation>
    <scope>NUCLEOTIDE SEQUENCE [LARGE SCALE GENOMIC DNA]</scope>
    <source>
        <strain evidence="10 11">DSM 103733</strain>
    </source>
</reference>
<gene>
    <name evidence="10" type="ORF">HNQ77_004758</name>
</gene>
<dbReference type="PANTHER" id="PTHR43065">
    <property type="entry name" value="SENSOR HISTIDINE KINASE"/>
    <property type="match status" value="1"/>
</dbReference>
<keyword evidence="6 10" id="KW-0418">Kinase</keyword>
<dbReference type="EC" id="2.7.13.3" evidence="2"/>
<evidence type="ECO:0000256" key="6">
    <source>
        <dbReference type="ARBA" id="ARBA00022777"/>
    </source>
</evidence>
<evidence type="ECO:0000256" key="7">
    <source>
        <dbReference type="ARBA" id="ARBA00022840"/>
    </source>
</evidence>
<keyword evidence="3" id="KW-0597">Phosphoprotein</keyword>
<dbReference type="SUPFAM" id="SSF55874">
    <property type="entry name" value="ATPase domain of HSP90 chaperone/DNA topoisomerase II/histidine kinase"/>
    <property type="match status" value="1"/>
</dbReference>
<dbReference type="PROSITE" id="PS50109">
    <property type="entry name" value="HIS_KIN"/>
    <property type="match status" value="1"/>
</dbReference>
<dbReference type="SUPFAM" id="SSF47384">
    <property type="entry name" value="Homodimeric domain of signal transducing histidine kinase"/>
    <property type="match status" value="1"/>
</dbReference>
<dbReference type="PANTHER" id="PTHR43065:SF10">
    <property type="entry name" value="PEROXIDE STRESS-ACTIVATED HISTIDINE KINASE MAK3"/>
    <property type="match status" value="1"/>
</dbReference>
<name>A0A841K2G0_9BACT</name>
<evidence type="ECO:0000313" key="10">
    <source>
        <dbReference type="EMBL" id="MBB6146777.1"/>
    </source>
</evidence>
<dbReference type="SMART" id="SM00387">
    <property type="entry name" value="HATPase_c"/>
    <property type="match status" value="1"/>
</dbReference>
<dbReference type="InterPro" id="IPR003661">
    <property type="entry name" value="HisK_dim/P_dom"/>
</dbReference>
<dbReference type="InterPro" id="IPR036097">
    <property type="entry name" value="HisK_dim/P_sf"/>
</dbReference>
<evidence type="ECO:0000313" key="11">
    <source>
        <dbReference type="Proteomes" id="UP000538666"/>
    </source>
</evidence>
<evidence type="ECO:0000256" key="5">
    <source>
        <dbReference type="ARBA" id="ARBA00022741"/>
    </source>
</evidence>
<dbReference type="RefSeq" id="WP_050061346.1">
    <property type="nucleotide sequence ID" value="NZ_JACHEK010000011.1"/>
</dbReference>
<evidence type="ECO:0000256" key="2">
    <source>
        <dbReference type="ARBA" id="ARBA00012438"/>
    </source>
</evidence>
<dbReference type="GO" id="GO:0005524">
    <property type="term" value="F:ATP binding"/>
    <property type="evidence" value="ECO:0007669"/>
    <property type="project" value="UniProtKB-KW"/>
</dbReference>
<dbReference type="Pfam" id="PF02518">
    <property type="entry name" value="HATPase_c"/>
    <property type="match status" value="1"/>
</dbReference>